<gene>
    <name evidence="2" type="ORF">WK53_19735</name>
</gene>
<sequence>MQATHHFHPEVRHATVPTYVASYIFPAILFVYEIYRIGYWIINFGLNVSIFREMGYEFILMLGVFGVQIAAEVTYVVSAWLSRHPDLEHRLPNVILGLASSAAILAFDYALQVLRW</sequence>
<proteinExistence type="predicted"/>
<reference evidence="2 3" key="1">
    <citation type="submission" date="2015-11" db="EMBL/GenBank/DDBJ databases">
        <title>Expanding the genomic diversity of Burkholderia species for the development of highly accurate diagnostics.</title>
        <authorList>
            <person name="Sahl J."/>
            <person name="Keim P."/>
            <person name="Wagner D."/>
        </authorList>
    </citation>
    <scope>NUCLEOTIDE SEQUENCE [LARGE SCALE GENOMIC DNA]</scope>
    <source>
        <strain evidence="2 3">MSMB1137WGS</strain>
    </source>
</reference>
<protein>
    <submittedName>
        <fullName evidence="2">Uncharacterized protein</fullName>
    </submittedName>
</protein>
<feature type="transmembrane region" description="Helical" evidence="1">
    <location>
        <begin position="58"/>
        <end position="81"/>
    </location>
</feature>
<organism evidence="2 3">
    <name type="scientific">Burkholderia ubonensis</name>
    <dbReference type="NCBI Taxonomy" id="101571"/>
    <lineage>
        <taxon>Bacteria</taxon>
        <taxon>Pseudomonadati</taxon>
        <taxon>Pseudomonadota</taxon>
        <taxon>Betaproteobacteria</taxon>
        <taxon>Burkholderiales</taxon>
        <taxon>Burkholderiaceae</taxon>
        <taxon>Burkholderia</taxon>
        <taxon>Burkholderia cepacia complex</taxon>
    </lineage>
</organism>
<dbReference type="EMBL" id="LPDO01000151">
    <property type="protein sequence ID" value="KVT41357.1"/>
    <property type="molecule type" value="Genomic_DNA"/>
</dbReference>
<comment type="caution">
    <text evidence="2">The sequence shown here is derived from an EMBL/GenBank/DDBJ whole genome shotgun (WGS) entry which is preliminary data.</text>
</comment>
<evidence type="ECO:0000313" key="2">
    <source>
        <dbReference type="EMBL" id="KVT41357.1"/>
    </source>
</evidence>
<dbReference type="AlphaFoldDB" id="A0AAW3N522"/>
<keyword evidence="1" id="KW-0812">Transmembrane</keyword>
<evidence type="ECO:0000256" key="1">
    <source>
        <dbReference type="SAM" id="Phobius"/>
    </source>
</evidence>
<feature type="transmembrane region" description="Helical" evidence="1">
    <location>
        <begin position="20"/>
        <end position="46"/>
    </location>
</feature>
<evidence type="ECO:0000313" key="3">
    <source>
        <dbReference type="Proteomes" id="UP000056732"/>
    </source>
</evidence>
<dbReference type="Proteomes" id="UP000056732">
    <property type="component" value="Unassembled WGS sequence"/>
</dbReference>
<name>A0AAW3N522_9BURK</name>
<keyword evidence="1" id="KW-1133">Transmembrane helix</keyword>
<keyword evidence="1" id="KW-0472">Membrane</keyword>
<accession>A0AAW3N522</accession>
<feature type="transmembrane region" description="Helical" evidence="1">
    <location>
        <begin position="93"/>
        <end position="111"/>
    </location>
</feature>